<dbReference type="EMBL" id="CP064789">
    <property type="protein sequence ID" value="QSG13186.1"/>
    <property type="molecule type" value="Genomic_DNA"/>
</dbReference>
<proteinExistence type="predicted"/>
<dbReference type="GO" id="GO:0004519">
    <property type="term" value="F:endonuclease activity"/>
    <property type="evidence" value="ECO:0007669"/>
    <property type="project" value="UniProtKB-KW"/>
</dbReference>
<keyword evidence="1" id="KW-0255">Endonuclease</keyword>
<dbReference type="Pfam" id="PF01986">
    <property type="entry name" value="DUF123"/>
    <property type="match status" value="1"/>
</dbReference>
<evidence type="ECO:0000313" key="2">
    <source>
        <dbReference type="Proteomes" id="UP000663305"/>
    </source>
</evidence>
<dbReference type="InterPro" id="IPR002837">
    <property type="entry name" value="DUF123"/>
</dbReference>
<organism evidence="1 2">
    <name type="scientific">Halapricum desulfuricans</name>
    <dbReference type="NCBI Taxonomy" id="2841257"/>
    <lineage>
        <taxon>Archaea</taxon>
        <taxon>Methanobacteriati</taxon>
        <taxon>Methanobacteriota</taxon>
        <taxon>Stenosarchaea group</taxon>
        <taxon>Halobacteria</taxon>
        <taxon>Halobacteriales</taxon>
        <taxon>Haloarculaceae</taxon>
        <taxon>Halapricum</taxon>
    </lineage>
</organism>
<accession>A0A897NSM1</accession>
<protein>
    <submittedName>
        <fullName evidence="1">Uri superfamily endonuclease</fullName>
    </submittedName>
</protein>
<gene>
    <name evidence="1" type="ORF">HSBGL_2790</name>
</gene>
<dbReference type="AlphaFoldDB" id="A0A897NSM1"/>
<keyword evidence="1" id="KW-0540">Nuclease</keyword>
<dbReference type="CDD" id="cd10441">
    <property type="entry name" value="GIY-YIG_COG1833"/>
    <property type="match status" value="1"/>
</dbReference>
<name>A0A897NSM1_9EURY</name>
<dbReference type="PANTHER" id="PTHR37460">
    <property type="entry name" value="ENDONUCLEASE III"/>
    <property type="match status" value="1"/>
</dbReference>
<keyword evidence="1" id="KW-0378">Hydrolase</keyword>
<evidence type="ECO:0000313" key="1">
    <source>
        <dbReference type="EMBL" id="QSG13186.1"/>
    </source>
</evidence>
<dbReference type="Proteomes" id="UP000663305">
    <property type="component" value="Chromosome"/>
</dbReference>
<dbReference type="PANTHER" id="PTHR37460:SF1">
    <property type="entry name" value="ENDONUCLEASE III"/>
    <property type="match status" value="1"/>
</dbReference>
<reference evidence="1" key="1">
    <citation type="submission" date="2020-11" db="EMBL/GenBank/DDBJ databases">
        <title>Carbohydrate-dependent, anaerobic sulfur respiration: A novel catabolism in halophilic archaea.</title>
        <authorList>
            <person name="Sorokin D.Y."/>
            <person name="Messina E."/>
            <person name="Smedile F."/>
            <person name="La Cono V."/>
            <person name="Hallsworth J.E."/>
            <person name="Yakimov M.M."/>
        </authorList>
    </citation>
    <scope>NUCLEOTIDE SEQUENCE</scope>
    <source>
        <strain evidence="1">HSR-Bgl</strain>
    </source>
</reference>
<sequence>MYDSASKIVTSGTYTLLIELPESATITFGAAGERELAAGIYAYTGSAFGPGGFSRIDRHRRVTSGENDARHWHIDYLLGHPGTRIVEVVRSAEADIECAVSRRLPGEPIEGVGASDCDCNSHLVYGGEGEAFPDEVRRTHASARND</sequence>